<dbReference type="Proteomes" id="UP000234462">
    <property type="component" value="Unassembled WGS sequence"/>
</dbReference>
<name>A0A2H1L8L7_9MICO</name>
<accession>A0A2H1L8L7</accession>
<keyword evidence="2" id="KW-1185">Reference proteome</keyword>
<protein>
    <submittedName>
        <fullName evidence="1">Uncharacterized protein</fullName>
    </submittedName>
</protein>
<sequence length="91" mass="10360">MFSVPKKRSIFPRPCGRPMVEKIIRIFRAAAVYSRWWLVKSLPWSMWRTSGMPHIAHAGSSLRQIACRSASAVFIAEGAPVKTMYPQIARE</sequence>
<evidence type="ECO:0000313" key="2">
    <source>
        <dbReference type="Proteomes" id="UP000234462"/>
    </source>
</evidence>
<proteinExistence type="predicted"/>
<organism evidence="1 2">
    <name type="scientific">Brevibacterium jeotgali</name>
    <dbReference type="NCBI Taxonomy" id="1262550"/>
    <lineage>
        <taxon>Bacteria</taxon>
        <taxon>Bacillati</taxon>
        <taxon>Actinomycetota</taxon>
        <taxon>Actinomycetes</taxon>
        <taxon>Micrococcales</taxon>
        <taxon>Brevibacteriaceae</taxon>
        <taxon>Brevibacterium</taxon>
    </lineage>
</organism>
<evidence type="ECO:0000313" key="1">
    <source>
        <dbReference type="EMBL" id="SMY13238.1"/>
    </source>
</evidence>
<dbReference type="AlphaFoldDB" id="A0A2H1L8L7"/>
<reference evidence="2" key="1">
    <citation type="submission" date="2017-03" db="EMBL/GenBank/DDBJ databases">
        <authorList>
            <person name="Monnet C."/>
        </authorList>
    </citation>
    <scope>NUCLEOTIDE SEQUENCE [LARGE SCALE GENOMIC DNA]</scope>
    <source>
        <strain evidence="2">SJ5-8</strain>
    </source>
</reference>
<gene>
    <name evidence="1" type="ORF">BJEO58_02850</name>
</gene>
<dbReference type="EMBL" id="FXZM01000023">
    <property type="protein sequence ID" value="SMY13238.1"/>
    <property type="molecule type" value="Genomic_DNA"/>
</dbReference>